<evidence type="ECO:0000256" key="1">
    <source>
        <dbReference type="ARBA" id="ARBA00004651"/>
    </source>
</evidence>
<dbReference type="PROSITE" id="PS50850">
    <property type="entry name" value="MFS"/>
    <property type="match status" value="1"/>
</dbReference>
<keyword evidence="6 7" id="KW-0472">Membrane</keyword>
<dbReference type="PANTHER" id="PTHR23517:SF3">
    <property type="entry name" value="INTEGRAL MEMBRANE TRANSPORT PROTEIN"/>
    <property type="match status" value="1"/>
</dbReference>
<dbReference type="STRING" id="255247.ABE41_007700"/>
<evidence type="ECO:0000256" key="2">
    <source>
        <dbReference type="ARBA" id="ARBA00022448"/>
    </source>
</evidence>
<evidence type="ECO:0000313" key="9">
    <source>
        <dbReference type="EMBL" id="ANX11889.1"/>
    </source>
</evidence>
<dbReference type="SUPFAM" id="SSF103473">
    <property type="entry name" value="MFS general substrate transporter"/>
    <property type="match status" value="1"/>
</dbReference>
<protein>
    <submittedName>
        <fullName evidence="9">MFS transporter</fullName>
    </submittedName>
</protein>
<keyword evidence="4 7" id="KW-0812">Transmembrane</keyword>
<evidence type="ECO:0000256" key="4">
    <source>
        <dbReference type="ARBA" id="ARBA00022692"/>
    </source>
</evidence>
<evidence type="ECO:0000256" key="5">
    <source>
        <dbReference type="ARBA" id="ARBA00022989"/>
    </source>
</evidence>
<feature type="transmembrane region" description="Helical" evidence="7">
    <location>
        <begin position="12"/>
        <end position="36"/>
    </location>
</feature>
<dbReference type="RefSeq" id="WP_066288412.1">
    <property type="nucleotide sequence ID" value="NZ_CP016761.1"/>
</dbReference>
<feature type="transmembrane region" description="Helical" evidence="7">
    <location>
        <begin position="270"/>
        <end position="289"/>
    </location>
</feature>
<organism evidence="9 10">
    <name type="scientific">Fictibacillus arsenicus</name>
    <dbReference type="NCBI Taxonomy" id="255247"/>
    <lineage>
        <taxon>Bacteria</taxon>
        <taxon>Bacillati</taxon>
        <taxon>Bacillota</taxon>
        <taxon>Bacilli</taxon>
        <taxon>Bacillales</taxon>
        <taxon>Fictibacillaceae</taxon>
        <taxon>Fictibacillus</taxon>
    </lineage>
</organism>
<evidence type="ECO:0000256" key="3">
    <source>
        <dbReference type="ARBA" id="ARBA00022475"/>
    </source>
</evidence>
<dbReference type="PANTHER" id="PTHR23517">
    <property type="entry name" value="RESISTANCE PROTEIN MDTM, PUTATIVE-RELATED-RELATED"/>
    <property type="match status" value="1"/>
</dbReference>
<evidence type="ECO:0000313" key="10">
    <source>
        <dbReference type="Proteomes" id="UP000077412"/>
    </source>
</evidence>
<reference evidence="9 10" key="1">
    <citation type="submission" date="2016-08" db="EMBL/GenBank/DDBJ databases">
        <title>Complete genome sequence of Fictibacillus arsenicus G25-54, a strain with toxicity to nematodes and a potential arsenic-resistance activity.</title>
        <authorList>
            <person name="Zheng Z."/>
        </authorList>
    </citation>
    <scope>NUCLEOTIDE SEQUENCE [LARGE SCALE GENOMIC DNA]</scope>
    <source>
        <strain evidence="9 10">G25-54</strain>
    </source>
</reference>
<dbReference type="InterPro" id="IPR005829">
    <property type="entry name" value="Sugar_transporter_CS"/>
</dbReference>
<feature type="transmembrane region" description="Helical" evidence="7">
    <location>
        <begin position="301"/>
        <end position="318"/>
    </location>
</feature>
<name>A0A1B1Z3J3_9BACL</name>
<dbReference type="GO" id="GO:0022857">
    <property type="term" value="F:transmembrane transporter activity"/>
    <property type="evidence" value="ECO:0007669"/>
    <property type="project" value="InterPro"/>
</dbReference>
<gene>
    <name evidence="9" type="ORF">ABE41_007700</name>
</gene>
<keyword evidence="5 7" id="KW-1133">Transmembrane helix</keyword>
<evidence type="ECO:0000259" key="8">
    <source>
        <dbReference type="PROSITE" id="PS50850"/>
    </source>
</evidence>
<feature type="transmembrane region" description="Helical" evidence="7">
    <location>
        <begin position="142"/>
        <end position="161"/>
    </location>
</feature>
<evidence type="ECO:0000256" key="7">
    <source>
        <dbReference type="SAM" id="Phobius"/>
    </source>
</evidence>
<dbReference type="AlphaFoldDB" id="A0A1B1Z3J3"/>
<feature type="domain" description="Major facilitator superfamily (MFS) profile" evidence="8">
    <location>
        <begin position="1"/>
        <end position="417"/>
    </location>
</feature>
<keyword evidence="2" id="KW-0813">Transport</keyword>
<dbReference type="PROSITE" id="PS00216">
    <property type="entry name" value="SUGAR_TRANSPORT_1"/>
    <property type="match status" value="1"/>
</dbReference>
<dbReference type="InterPro" id="IPR036259">
    <property type="entry name" value="MFS_trans_sf"/>
</dbReference>
<feature type="transmembrane region" description="Helical" evidence="7">
    <location>
        <begin position="363"/>
        <end position="384"/>
    </location>
</feature>
<keyword evidence="10" id="KW-1185">Reference proteome</keyword>
<proteinExistence type="predicted"/>
<dbReference type="Proteomes" id="UP000077412">
    <property type="component" value="Chromosome"/>
</dbReference>
<dbReference type="InterPro" id="IPR011701">
    <property type="entry name" value="MFS"/>
</dbReference>
<dbReference type="InterPro" id="IPR020846">
    <property type="entry name" value="MFS_dom"/>
</dbReference>
<sequence>MGFRELHRNIKIRIITSFLTRIVGTMIFPFMAIYFSMKVGQVMAGFLLIINVLVSLFVSFYGGYIADRVGRKKVMVTAQGIQVASFAVMALANSPFLDSVWLTFSMMLVSSVSSGLMNPAAEAMLIDVSTPENRKFMYSLNYWSINLSIALGAIVGGLLFKSHRFELFLVLTFVSIFTWILVTYWMTESFESKSAVVSSEKRNVLCDVIENYRSVMHDKTFMLYVAGSICIMSLEFQMHNYIGVRLDQEFEVRTLTFWNGFSFEMTGIRMLSWLSTENTVLVVLLTIWLTKQMKRFNDMKVFFIGLSLYTFGYSVVGASNSMSILMSAVLLYTIGELLYVPIRQAFLADLADETKRSSYMAMNGLVFQAAKIAGSLGLTIGAFLPSWTMGTLYLLLGMMGMFLFQMAFNRFYTSKTAVKATA</sequence>
<dbReference type="Pfam" id="PF07690">
    <property type="entry name" value="MFS_1"/>
    <property type="match status" value="1"/>
</dbReference>
<comment type="subcellular location">
    <subcellularLocation>
        <location evidence="1">Cell membrane</location>
        <topology evidence="1">Multi-pass membrane protein</topology>
    </subcellularLocation>
</comment>
<feature type="transmembrane region" description="Helical" evidence="7">
    <location>
        <begin position="42"/>
        <end position="62"/>
    </location>
</feature>
<dbReference type="EMBL" id="CP016761">
    <property type="protein sequence ID" value="ANX11889.1"/>
    <property type="molecule type" value="Genomic_DNA"/>
</dbReference>
<accession>A0A1B1Z3J3</accession>
<dbReference type="CDD" id="cd17329">
    <property type="entry name" value="MFS_MdtH_MDR_like"/>
    <property type="match status" value="1"/>
</dbReference>
<dbReference type="KEGG" id="far:ABE41_007700"/>
<feature type="transmembrane region" description="Helical" evidence="7">
    <location>
        <begin position="324"/>
        <end position="342"/>
    </location>
</feature>
<keyword evidence="3" id="KW-1003">Cell membrane</keyword>
<dbReference type="GO" id="GO:0005886">
    <property type="term" value="C:plasma membrane"/>
    <property type="evidence" value="ECO:0007669"/>
    <property type="project" value="UniProtKB-SubCell"/>
</dbReference>
<dbReference type="Gene3D" id="1.20.1250.20">
    <property type="entry name" value="MFS general substrate transporter like domains"/>
    <property type="match status" value="1"/>
</dbReference>
<feature type="transmembrane region" description="Helical" evidence="7">
    <location>
        <begin position="390"/>
        <end position="408"/>
    </location>
</feature>
<dbReference type="InterPro" id="IPR050171">
    <property type="entry name" value="MFS_Transporters"/>
</dbReference>
<dbReference type="OrthoDB" id="9793283at2"/>
<feature type="transmembrane region" description="Helical" evidence="7">
    <location>
        <begin position="167"/>
        <end position="186"/>
    </location>
</feature>
<evidence type="ECO:0000256" key="6">
    <source>
        <dbReference type="ARBA" id="ARBA00023136"/>
    </source>
</evidence>